<evidence type="ECO:0000313" key="2">
    <source>
        <dbReference type="Proteomes" id="UP001163687"/>
    </source>
</evidence>
<proteinExistence type="predicted"/>
<name>A0AA35CL64_9FIRM</name>
<dbReference type="Proteomes" id="UP001163687">
    <property type="component" value="Chromosome"/>
</dbReference>
<evidence type="ECO:0008006" key="3">
    <source>
        <dbReference type="Google" id="ProtNLM"/>
    </source>
</evidence>
<organism evidence="1 2">
    <name type="scientific">Caldinitratiruptor microaerophilus</name>
    <dbReference type="NCBI Taxonomy" id="671077"/>
    <lineage>
        <taxon>Bacteria</taxon>
        <taxon>Bacillati</taxon>
        <taxon>Bacillota</taxon>
        <taxon>Clostridia</taxon>
        <taxon>Eubacteriales</taxon>
        <taxon>Symbiobacteriaceae</taxon>
        <taxon>Caldinitratiruptor</taxon>
    </lineage>
</organism>
<dbReference type="KEGG" id="cmic:caldi_15330"/>
<protein>
    <recommendedName>
        <fullName evidence="3">Polymerase nucleotidyl transferase domain-containing protein</fullName>
    </recommendedName>
</protein>
<keyword evidence="2" id="KW-1185">Reference proteome</keyword>
<accession>A0AA35CL64</accession>
<gene>
    <name evidence="1" type="ORF">caldi_15330</name>
</gene>
<reference evidence="1" key="1">
    <citation type="submission" date="2022-03" db="EMBL/GenBank/DDBJ databases">
        <title>Complete genome sequence of Caldinitratiruptor microaerophilus.</title>
        <authorList>
            <person name="Mukaiyama R."/>
            <person name="Nishiyama T."/>
            <person name="Ueda K."/>
        </authorList>
    </citation>
    <scope>NUCLEOTIDE SEQUENCE</scope>
    <source>
        <strain evidence="1">JCM 16183</strain>
    </source>
</reference>
<sequence>MWRPWDRDLIRSVDGLYFTVYGYEHPPGGAACFLQYVPVPGDPGRGAKPMDYPHGGAVVETTRWLAEHYPHYVRPGRGSPLPVVPAGRVGAYFRPAEGLAGIRRRGPRDALEETLLEFTDLLARAAGIPPERLGITGSLLLGVHDPATSDMDLAIYGREQALRAREAIVGGCLPHVTRVPPEHRARWLRRMTVHHPHSPAEALYLIERRWHYGYYRGREFSLKAVRDPAGPPPPVPGPGRALGRVRVRGTVADAADGCFTPALYRLRDLEWAGGAPAGLAPDADLPVWSFEALYSWAFDPGQRVEVDGVLEEALAPDTGGAGPADRAGSPGSRLRVLVGTAGGAGRDGMRPL</sequence>
<dbReference type="AlphaFoldDB" id="A0AA35CL64"/>
<dbReference type="EMBL" id="AP025628">
    <property type="protein sequence ID" value="BDG60443.1"/>
    <property type="molecule type" value="Genomic_DNA"/>
</dbReference>
<evidence type="ECO:0000313" key="1">
    <source>
        <dbReference type="EMBL" id="BDG60443.1"/>
    </source>
</evidence>